<dbReference type="AlphaFoldDB" id="A0A835M776"/>
<dbReference type="Pfam" id="PF26216">
    <property type="entry name" value="GDPGP1_C"/>
    <property type="match status" value="1"/>
</dbReference>
<dbReference type="Proteomes" id="UP000631114">
    <property type="component" value="Unassembled WGS sequence"/>
</dbReference>
<dbReference type="GO" id="GO:0006006">
    <property type="term" value="P:glucose metabolic process"/>
    <property type="evidence" value="ECO:0007669"/>
    <property type="project" value="TreeGrafter"/>
</dbReference>
<evidence type="ECO:0000259" key="1">
    <source>
        <dbReference type="Pfam" id="PF26216"/>
    </source>
</evidence>
<gene>
    <name evidence="2" type="ORF">IFM89_030310</name>
</gene>
<feature type="domain" description="GDPGP1-like C-terminal" evidence="1">
    <location>
        <begin position="32"/>
        <end position="107"/>
    </location>
</feature>
<dbReference type="GO" id="GO:0080048">
    <property type="term" value="F:GDP-D-glucose phosphorylase activity"/>
    <property type="evidence" value="ECO:0007669"/>
    <property type="project" value="InterPro"/>
</dbReference>
<dbReference type="OrthoDB" id="417175at2759"/>
<accession>A0A835M776</accession>
<dbReference type="PANTHER" id="PTHR20884:SF21">
    <property type="entry name" value="GDP-L-GALACTOSE PHOSPHORYLASE 1"/>
    <property type="match status" value="1"/>
</dbReference>
<evidence type="ECO:0000313" key="3">
    <source>
        <dbReference type="Proteomes" id="UP000631114"/>
    </source>
</evidence>
<dbReference type="GO" id="GO:0016787">
    <property type="term" value="F:hydrolase activity"/>
    <property type="evidence" value="ECO:0007669"/>
    <property type="project" value="UniProtKB-KW"/>
</dbReference>
<organism evidence="2 3">
    <name type="scientific">Coptis chinensis</name>
    <dbReference type="NCBI Taxonomy" id="261450"/>
    <lineage>
        <taxon>Eukaryota</taxon>
        <taxon>Viridiplantae</taxon>
        <taxon>Streptophyta</taxon>
        <taxon>Embryophyta</taxon>
        <taxon>Tracheophyta</taxon>
        <taxon>Spermatophyta</taxon>
        <taxon>Magnoliopsida</taxon>
        <taxon>Ranunculales</taxon>
        <taxon>Ranunculaceae</taxon>
        <taxon>Coptidoideae</taxon>
        <taxon>Coptis</taxon>
    </lineage>
</organism>
<dbReference type="GO" id="GO:0000166">
    <property type="term" value="F:nucleotide binding"/>
    <property type="evidence" value="ECO:0007669"/>
    <property type="project" value="UniProtKB-KW"/>
</dbReference>
<dbReference type="GO" id="GO:0005737">
    <property type="term" value="C:cytoplasm"/>
    <property type="evidence" value="ECO:0007669"/>
    <property type="project" value="UniProtKB-SubCell"/>
</dbReference>
<evidence type="ECO:0000313" key="2">
    <source>
        <dbReference type="EMBL" id="KAF9622268.1"/>
    </source>
</evidence>
<dbReference type="InterPro" id="IPR026506">
    <property type="entry name" value="GDPGP"/>
</dbReference>
<name>A0A835M776_9MAGN</name>
<protein>
    <recommendedName>
        <fullName evidence="1">GDPGP1-like C-terminal domain-containing protein</fullName>
    </recommendedName>
</protein>
<dbReference type="EMBL" id="JADFTS010000002">
    <property type="protein sequence ID" value="KAF9622268.1"/>
    <property type="molecule type" value="Genomic_DNA"/>
</dbReference>
<reference evidence="2 3" key="1">
    <citation type="submission" date="2020-10" db="EMBL/GenBank/DDBJ databases">
        <title>The Coptis chinensis genome and diversification of protoberbering-type alkaloids.</title>
        <authorList>
            <person name="Wang B."/>
            <person name="Shu S."/>
            <person name="Song C."/>
            <person name="Liu Y."/>
        </authorList>
    </citation>
    <scope>NUCLEOTIDE SEQUENCE [LARGE SCALE GENOMIC DNA]</scope>
    <source>
        <strain evidence="2">HL-2020</strain>
        <tissue evidence="2">Leaf</tissue>
    </source>
</reference>
<proteinExistence type="predicted"/>
<sequence>MKLRFFPSAPIDQEDSPNVVAINAYYLSVPFPIEKAPTRKITINGGGVKISELLNYPVRGIAFESGNSIEDLSITVSDSSICLQENNIFYNVLIADSGKRIFLLPQMASGSLVLYFGYLI</sequence>
<dbReference type="GO" id="GO:0005085">
    <property type="term" value="F:guanyl-nucleotide exchange factor activity"/>
    <property type="evidence" value="ECO:0007669"/>
    <property type="project" value="UniProtKB-KW"/>
</dbReference>
<dbReference type="InterPro" id="IPR058865">
    <property type="entry name" value="GDPGP1_C"/>
</dbReference>
<dbReference type="PANTHER" id="PTHR20884">
    <property type="entry name" value="GDP-D-GLUCOSE PHOSPHORYLASE 1"/>
    <property type="match status" value="1"/>
</dbReference>
<comment type="caution">
    <text evidence="2">The sequence shown here is derived from an EMBL/GenBank/DDBJ whole genome shotgun (WGS) entry which is preliminary data.</text>
</comment>
<keyword evidence="3" id="KW-1185">Reference proteome</keyword>